<feature type="signal peptide" evidence="6">
    <location>
        <begin position="1"/>
        <end position="20"/>
    </location>
</feature>
<dbReference type="PANTHER" id="PTHR31703:SF2">
    <property type="entry name" value="UPF0669 PROTEIN C6ORF120"/>
    <property type="match status" value="1"/>
</dbReference>
<name>A0ABR3K6G5_TRISP</name>
<dbReference type="Proteomes" id="UP001558632">
    <property type="component" value="Unassembled WGS sequence"/>
</dbReference>
<evidence type="ECO:0000256" key="5">
    <source>
        <dbReference type="ARBA" id="ARBA00023180"/>
    </source>
</evidence>
<evidence type="ECO:0000313" key="8">
    <source>
        <dbReference type="Proteomes" id="UP001558632"/>
    </source>
</evidence>
<dbReference type="Pfam" id="PF17065">
    <property type="entry name" value="UPF0669"/>
    <property type="match status" value="1"/>
</dbReference>
<evidence type="ECO:0000256" key="6">
    <source>
        <dbReference type="SAM" id="SignalP"/>
    </source>
</evidence>
<protein>
    <submittedName>
        <fullName evidence="7">UPF0669 protein</fullName>
    </submittedName>
</protein>
<gene>
    <name evidence="7" type="ORF">TSPI_05515</name>
</gene>
<comment type="subcellular location">
    <subcellularLocation>
        <location evidence="1">Secreted</location>
    </subcellularLocation>
</comment>
<evidence type="ECO:0000256" key="2">
    <source>
        <dbReference type="ARBA" id="ARBA00008960"/>
    </source>
</evidence>
<proteinExistence type="inferred from homology"/>
<comment type="caution">
    <text evidence="7">The sequence shown here is derived from an EMBL/GenBank/DDBJ whole genome shotgun (WGS) entry which is preliminary data.</text>
</comment>
<dbReference type="PANTHER" id="PTHR31703">
    <property type="entry name" value="UPF0669 PROTEIN C6ORF120"/>
    <property type="match status" value="1"/>
</dbReference>
<evidence type="ECO:0000313" key="7">
    <source>
        <dbReference type="EMBL" id="KAL1230671.1"/>
    </source>
</evidence>
<evidence type="ECO:0000256" key="4">
    <source>
        <dbReference type="ARBA" id="ARBA00022729"/>
    </source>
</evidence>
<keyword evidence="4 6" id="KW-0732">Signal</keyword>
<keyword evidence="8" id="KW-1185">Reference proteome</keyword>
<reference evidence="7 8" key="1">
    <citation type="submission" date="2024-07" db="EMBL/GenBank/DDBJ databases">
        <title>Enhanced genomic and transcriptomic resources for Trichinella pseudospiralis and T. spiralis underpin the discovery of pronounced molecular differences between stages and species.</title>
        <authorList>
            <person name="Pasi K.K."/>
            <person name="La Rosa G."/>
            <person name="Gomez-Morales M.A."/>
            <person name="Tosini F."/>
            <person name="Sumanam S."/>
            <person name="Young N.D."/>
            <person name="Chang B.C."/>
            <person name="Robin G.B."/>
        </authorList>
    </citation>
    <scope>NUCLEOTIDE SEQUENCE [LARGE SCALE GENOMIC DNA]</scope>
    <source>
        <strain evidence="7">ISS534</strain>
    </source>
</reference>
<sequence length="245" mass="27105">MDFVFVVIVILCYQHFRVIGESSSQVVQQVFSGELQAGKSAYFKLTKTGAVGILLKSFSGDADLYVSTVTSEPSFKIGENEFQSVTCGVDLVRVPEQTSRPLYVAVYAHPSHLVSQYALVINVFEGNGSDQRMHRWVEQKSGSELTSLQEVEALFNDERQYLISSKLIYITELVSTLILLLVDGCFCNPLVVTVAHLGGNGRSGEREAEAAHFPPDSSSYFTKIGFLTGLLFIEKTRIEKTSAVW</sequence>
<dbReference type="InterPro" id="IPR031420">
    <property type="entry name" value="UPF0669"/>
</dbReference>
<dbReference type="EMBL" id="JBEUSY010000468">
    <property type="protein sequence ID" value="KAL1230671.1"/>
    <property type="molecule type" value="Genomic_DNA"/>
</dbReference>
<feature type="chain" id="PRO_5045554797" evidence="6">
    <location>
        <begin position="21"/>
        <end position="245"/>
    </location>
</feature>
<keyword evidence="5" id="KW-0325">Glycoprotein</keyword>
<keyword evidence="3" id="KW-0964">Secreted</keyword>
<evidence type="ECO:0000256" key="1">
    <source>
        <dbReference type="ARBA" id="ARBA00004613"/>
    </source>
</evidence>
<accession>A0ABR3K6G5</accession>
<evidence type="ECO:0000256" key="3">
    <source>
        <dbReference type="ARBA" id="ARBA00022525"/>
    </source>
</evidence>
<comment type="similarity">
    <text evidence="2">Belongs to the UPF0669 family.</text>
</comment>
<organism evidence="7 8">
    <name type="scientific">Trichinella spiralis</name>
    <name type="common">Trichina worm</name>
    <dbReference type="NCBI Taxonomy" id="6334"/>
    <lineage>
        <taxon>Eukaryota</taxon>
        <taxon>Metazoa</taxon>
        <taxon>Ecdysozoa</taxon>
        <taxon>Nematoda</taxon>
        <taxon>Enoplea</taxon>
        <taxon>Dorylaimia</taxon>
        <taxon>Trichinellida</taxon>
        <taxon>Trichinellidae</taxon>
        <taxon>Trichinella</taxon>
    </lineage>
</organism>